<feature type="domain" description="Phospholipid/glycerol acyltransferase" evidence="7">
    <location>
        <begin position="99"/>
        <end position="213"/>
    </location>
</feature>
<name>A0A2H0LTB7_9BACT</name>
<sequence>MITMIKSKNGVCHLKSRYYQYLIMWQIIVSILCWVVIITSTALFAIAIIVTAFLLYPFDRNRSAAHQIACWWGRSFFTLSPGWKLRIQGRGFIRRHQAYVLVANHASMSDIMSIFCLNRPFKWVAKDSLFCIPFFGWAMSALGYIRLVRGEHGSIRDSMKQAHDWLVKRHVSVLFFPEGTRSKTGELGTFKQGAFKLAIQTGIPIVPIVLAGTQKALQKGSFVLASGIICRVKVLKPIETRDYQAKEAVQLSMLVKSRMEEALGTR</sequence>
<dbReference type="Pfam" id="PF01553">
    <property type="entry name" value="Acyltransferase"/>
    <property type="match status" value="1"/>
</dbReference>
<evidence type="ECO:0000313" key="9">
    <source>
        <dbReference type="Proteomes" id="UP000230859"/>
    </source>
</evidence>
<evidence type="ECO:0000313" key="8">
    <source>
        <dbReference type="EMBL" id="PIQ86745.1"/>
    </source>
</evidence>
<keyword evidence="5 8" id="KW-0012">Acyltransferase</keyword>
<evidence type="ECO:0000259" key="7">
    <source>
        <dbReference type="SMART" id="SM00563"/>
    </source>
</evidence>
<dbReference type="GO" id="GO:0006654">
    <property type="term" value="P:phosphatidic acid biosynthetic process"/>
    <property type="evidence" value="ECO:0007669"/>
    <property type="project" value="TreeGrafter"/>
</dbReference>
<dbReference type="EMBL" id="PCVY01000034">
    <property type="protein sequence ID" value="PIQ86745.1"/>
    <property type="molecule type" value="Genomic_DNA"/>
</dbReference>
<keyword evidence="6" id="KW-0472">Membrane</keyword>
<comment type="pathway">
    <text evidence="1">Lipid metabolism.</text>
</comment>
<comment type="caution">
    <text evidence="8">The sequence shown here is derived from an EMBL/GenBank/DDBJ whole genome shotgun (WGS) entry which is preliminary data.</text>
</comment>
<keyword evidence="6" id="KW-0812">Transmembrane</keyword>
<evidence type="ECO:0000256" key="5">
    <source>
        <dbReference type="ARBA" id="ARBA00023315"/>
    </source>
</evidence>
<evidence type="ECO:0000256" key="3">
    <source>
        <dbReference type="ARBA" id="ARBA00022679"/>
    </source>
</evidence>
<gene>
    <name evidence="8" type="ORF">COV74_03590</name>
</gene>
<dbReference type="PANTHER" id="PTHR10434:SF64">
    <property type="entry name" value="1-ACYL-SN-GLYCEROL-3-PHOSPHATE ACYLTRANSFERASE-RELATED"/>
    <property type="match status" value="1"/>
</dbReference>
<dbReference type="Proteomes" id="UP000230859">
    <property type="component" value="Unassembled WGS sequence"/>
</dbReference>
<dbReference type="SUPFAM" id="SSF69593">
    <property type="entry name" value="Glycerol-3-phosphate (1)-acyltransferase"/>
    <property type="match status" value="1"/>
</dbReference>
<dbReference type="PANTHER" id="PTHR10434">
    <property type="entry name" value="1-ACYL-SN-GLYCEROL-3-PHOSPHATE ACYLTRANSFERASE"/>
    <property type="match status" value="1"/>
</dbReference>
<dbReference type="SMART" id="SM00563">
    <property type="entry name" value="PlsC"/>
    <property type="match status" value="1"/>
</dbReference>
<evidence type="ECO:0000256" key="6">
    <source>
        <dbReference type="SAM" id="Phobius"/>
    </source>
</evidence>
<evidence type="ECO:0000256" key="1">
    <source>
        <dbReference type="ARBA" id="ARBA00005189"/>
    </source>
</evidence>
<dbReference type="CDD" id="cd07989">
    <property type="entry name" value="LPLAT_AGPAT-like"/>
    <property type="match status" value="1"/>
</dbReference>
<reference evidence="8 9" key="1">
    <citation type="submission" date="2017-09" db="EMBL/GenBank/DDBJ databases">
        <title>Depth-based differentiation of microbial function through sediment-hosted aquifers and enrichment of novel symbionts in the deep terrestrial subsurface.</title>
        <authorList>
            <person name="Probst A.J."/>
            <person name="Ladd B."/>
            <person name="Jarett J.K."/>
            <person name="Geller-Mcgrath D.E."/>
            <person name="Sieber C.M."/>
            <person name="Emerson J.B."/>
            <person name="Anantharaman K."/>
            <person name="Thomas B.C."/>
            <person name="Malmstrom R."/>
            <person name="Stieglmeier M."/>
            <person name="Klingl A."/>
            <person name="Woyke T."/>
            <person name="Ryan C.M."/>
            <person name="Banfield J.F."/>
        </authorList>
    </citation>
    <scope>NUCLEOTIDE SEQUENCE [LARGE SCALE GENOMIC DNA]</scope>
    <source>
        <strain evidence="8">CG11_big_fil_rev_8_21_14_0_20_45_26</strain>
    </source>
</reference>
<keyword evidence="3 8" id="KW-0808">Transferase</keyword>
<feature type="transmembrane region" description="Helical" evidence="6">
    <location>
        <begin position="21"/>
        <end position="54"/>
    </location>
</feature>
<dbReference type="GO" id="GO:0003841">
    <property type="term" value="F:1-acylglycerol-3-phosphate O-acyltransferase activity"/>
    <property type="evidence" value="ECO:0007669"/>
    <property type="project" value="TreeGrafter"/>
</dbReference>
<evidence type="ECO:0000256" key="4">
    <source>
        <dbReference type="ARBA" id="ARBA00023098"/>
    </source>
</evidence>
<keyword evidence="6" id="KW-1133">Transmembrane helix</keyword>
<dbReference type="AlphaFoldDB" id="A0A2H0LTB7"/>
<evidence type="ECO:0000256" key="2">
    <source>
        <dbReference type="ARBA" id="ARBA00022516"/>
    </source>
</evidence>
<keyword evidence="4" id="KW-0443">Lipid metabolism</keyword>
<proteinExistence type="predicted"/>
<keyword evidence="2" id="KW-0444">Lipid biosynthesis</keyword>
<organism evidence="8 9">
    <name type="scientific">Candidatus Abzuiibacterium crystallinum</name>
    <dbReference type="NCBI Taxonomy" id="1974748"/>
    <lineage>
        <taxon>Bacteria</taxon>
        <taxon>Pseudomonadati</taxon>
        <taxon>Candidatus Omnitrophota</taxon>
        <taxon>Candidatus Abzuiibacterium</taxon>
    </lineage>
</organism>
<dbReference type="InterPro" id="IPR002123">
    <property type="entry name" value="Plipid/glycerol_acylTrfase"/>
</dbReference>
<protein>
    <submittedName>
        <fullName evidence="8">1-acyl-sn-glycerol-3-phosphate acyltransferase</fullName>
    </submittedName>
</protein>
<accession>A0A2H0LTB7</accession>